<gene>
    <name evidence="2" type="ORF">THAOC_26792</name>
</gene>
<protein>
    <submittedName>
        <fullName evidence="2">Uncharacterized protein</fullName>
    </submittedName>
</protein>
<dbReference type="AlphaFoldDB" id="K0RKL0"/>
<dbReference type="EMBL" id="AGNL01037195">
    <property type="protein sequence ID" value="EJK53710.1"/>
    <property type="molecule type" value="Genomic_DNA"/>
</dbReference>
<evidence type="ECO:0000313" key="3">
    <source>
        <dbReference type="Proteomes" id="UP000266841"/>
    </source>
</evidence>
<sequence length="85" mass="8162">MNDDTAPLLGKEDGRSYDAVGHNNKGQEGTPCCSGGGCGSSSAVSAAAGPARGISAPPDEEAKGGSCCADGSVSDCCARLSVGPD</sequence>
<feature type="region of interest" description="Disordered" evidence="1">
    <location>
        <begin position="1"/>
        <end position="64"/>
    </location>
</feature>
<feature type="non-terminal residue" evidence="2">
    <location>
        <position position="85"/>
    </location>
</feature>
<reference evidence="2 3" key="1">
    <citation type="journal article" date="2012" name="Genome Biol.">
        <title>Genome and low-iron response of an oceanic diatom adapted to chronic iron limitation.</title>
        <authorList>
            <person name="Lommer M."/>
            <person name="Specht M."/>
            <person name="Roy A.S."/>
            <person name="Kraemer L."/>
            <person name="Andreson R."/>
            <person name="Gutowska M.A."/>
            <person name="Wolf J."/>
            <person name="Bergner S.V."/>
            <person name="Schilhabel M.B."/>
            <person name="Klostermeier U.C."/>
            <person name="Beiko R.G."/>
            <person name="Rosenstiel P."/>
            <person name="Hippler M."/>
            <person name="Laroche J."/>
        </authorList>
    </citation>
    <scope>NUCLEOTIDE SEQUENCE [LARGE SCALE GENOMIC DNA]</scope>
    <source>
        <strain evidence="2 3">CCMP1005</strain>
    </source>
</reference>
<evidence type="ECO:0000256" key="1">
    <source>
        <dbReference type="SAM" id="MobiDB-lite"/>
    </source>
</evidence>
<comment type="caution">
    <text evidence="2">The sequence shown here is derived from an EMBL/GenBank/DDBJ whole genome shotgun (WGS) entry which is preliminary data.</text>
</comment>
<name>K0RKL0_THAOC</name>
<organism evidence="2 3">
    <name type="scientific">Thalassiosira oceanica</name>
    <name type="common">Marine diatom</name>
    <dbReference type="NCBI Taxonomy" id="159749"/>
    <lineage>
        <taxon>Eukaryota</taxon>
        <taxon>Sar</taxon>
        <taxon>Stramenopiles</taxon>
        <taxon>Ochrophyta</taxon>
        <taxon>Bacillariophyta</taxon>
        <taxon>Coscinodiscophyceae</taxon>
        <taxon>Thalassiosirophycidae</taxon>
        <taxon>Thalassiosirales</taxon>
        <taxon>Thalassiosiraceae</taxon>
        <taxon>Thalassiosira</taxon>
    </lineage>
</organism>
<feature type="compositionally biased region" description="Low complexity" evidence="1">
    <location>
        <begin position="40"/>
        <end position="51"/>
    </location>
</feature>
<evidence type="ECO:0000313" key="2">
    <source>
        <dbReference type="EMBL" id="EJK53710.1"/>
    </source>
</evidence>
<dbReference type="Proteomes" id="UP000266841">
    <property type="component" value="Unassembled WGS sequence"/>
</dbReference>
<accession>K0RKL0</accession>
<keyword evidence="3" id="KW-1185">Reference proteome</keyword>
<proteinExistence type="predicted"/>